<evidence type="ECO:0000313" key="2">
    <source>
        <dbReference type="EMBL" id="CCJ29205.1"/>
    </source>
</evidence>
<accession>L0PC36</accession>
<dbReference type="InterPro" id="IPR040009">
    <property type="entry name" value="Mtf2/C5D6.12-like"/>
</dbReference>
<dbReference type="PANTHER" id="PTHR39468">
    <property type="entry name" value="CHROMOSOME 7, WHOLE GENOME SHOTGUN SEQUENCE"/>
    <property type="match status" value="1"/>
</dbReference>
<dbReference type="STRING" id="1209962.L0PC36"/>
<dbReference type="EMBL" id="CAKM01000164">
    <property type="protein sequence ID" value="CCJ29205.1"/>
    <property type="molecule type" value="Genomic_DNA"/>
</dbReference>
<dbReference type="PANTHER" id="PTHR39468:SF1">
    <property type="entry name" value="MTF2-LIKE C-TERMINAL DOMAIN-CONTAINING PROTEIN"/>
    <property type="match status" value="1"/>
</dbReference>
<feature type="domain" description="Mtf2-like C-terminal" evidence="1">
    <location>
        <begin position="84"/>
        <end position="255"/>
    </location>
</feature>
<name>L0PC36_PNEJI</name>
<proteinExistence type="predicted"/>
<gene>
    <name evidence="2" type="ORF">PNEJI1_002140</name>
</gene>
<dbReference type="Pfam" id="PF19189">
    <property type="entry name" value="Mtf2"/>
    <property type="match status" value="1"/>
</dbReference>
<dbReference type="GO" id="GO:0005739">
    <property type="term" value="C:mitochondrion"/>
    <property type="evidence" value="ECO:0007669"/>
    <property type="project" value="InterPro"/>
</dbReference>
<evidence type="ECO:0000313" key="3">
    <source>
        <dbReference type="Proteomes" id="UP000010422"/>
    </source>
</evidence>
<organism evidence="3">
    <name type="scientific">Pneumocystis jirovecii</name>
    <name type="common">Human pneumocystis pneumonia agent</name>
    <dbReference type="NCBI Taxonomy" id="42068"/>
    <lineage>
        <taxon>Eukaryota</taxon>
        <taxon>Fungi</taxon>
        <taxon>Dikarya</taxon>
        <taxon>Ascomycota</taxon>
        <taxon>Taphrinomycotina</taxon>
        <taxon>Pneumocystomycetes</taxon>
        <taxon>Pneumocystaceae</taxon>
        <taxon>Pneumocystis</taxon>
    </lineage>
</organism>
<reference evidence="2 3" key="1">
    <citation type="journal article" date="2012" name="MBio">
        <title>De novo assembly of the Pneumocystis jirovecii genome from a single bronchoalveolar lavage fluid specimen from a patient.</title>
        <authorList>
            <person name="Cisse O.H."/>
            <person name="Pagni M."/>
            <person name="Hauser P.M."/>
        </authorList>
    </citation>
    <scope>NUCLEOTIDE SEQUENCE [LARGE SCALE GENOMIC DNA]</scope>
    <source>
        <strain evidence="2 3">SE8</strain>
    </source>
</reference>
<dbReference type="InterPro" id="IPR043837">
    <property type="entry name" value="Mtf2-like_C"/>
</dbReference>
<dbReference type="AlphaFoldDB" id="L0PC36"/>
<comment type="caution">
    <text evidence="2">The sequence shown here is derived from an EMBL/GenBank/DDBJ whole genome shotgun (WGS) entry which is preliminary data.</text>
</comment>
<dbReference type="InParanoid" id="L0PC36"/>
<protein>
    <recommendedName>
        <fullName evidence="1">Mtf2-like C-terminal domain-containing protein</fullName>
    </recommendedName>
</protein>
<dbReference type="Proteomes" id="UP000010422">
    <property type="component" value="Unassembled WGS sequence"/>
</dbReference>
<evidence type="ECO:0000259" key="1">
    <source>
        <dbReference type="Pfam" id="PF19189"/>
    </source>
</evidence>
<sequence length="265" mass="31517">MKICLGSIQKKVKIPIRSISYITKSRLQIFFCNEISRIMHFSTYIHLSNIINSSVSNLYQNRSFSKDINQNDVKDSEWYSYYKKTEEIMSNIEIDMELHEFIEKSIFEPFKKQLLESKINKGVQEHPVFQSYSLLLRKAMEIFRLEFRDYVSVITIFERIKSYGPESFVMGCSSDVYNEVLTARWEGWYDLFEIENLLKEMKMNCIIRTKKTLEILEKIIQDLQNIHFQKQLANDVFLSNNNGTCLERLNIIYKEISEEVSKENI</sequence>
<dbReference type="VEuPathDB" id="FungiDB:PNEJI1_002140"/>